<organism evidence="2 3">
    <name type="scientific">Armillaria novae-zelandiae</name>
    <dbReference type="NCBI Taxonomy" id="153914"/>
    <lineage>
        <taxon>Eukaryota</taxon>
        <taxon>Fungi</taxon>
        <taxon>Dikarya</taxon>
        <taxon>Basidiomycota</taxon>
        <taxon>Agaricomycotina</taxon>
        <taxon>Agaricomycetes</taxon>
        <taxon>Agaricomycetidae</taxon>
        <taxon>Agaricales</taxon>
        <taxon>Marasmiineae</taxon>
        <taxon>Physalacriaceae</taxon>
        <taxon>Armillaria</taxon>
    </lineage>
</organism>
<dbReference type="AlphaFoldDB" id="A0AA39NY98"/>
<feature type="compositionally biased region" description="Basic and acidic residues" evidence="1">
    <location>
        <begin position="146"/>
        <end position="159"/>
    </location>
</feature>
<name>A0AA39NY98_9AGAR</name>
<evidence type="ECO:0000313" key="2">
    <source>
        <dbReference type="EMBL" id="KAK0474099.1"/>
    </source>
</evidence>
<dbReference type="Proteomes" id="UP001175227">
    <property type="component" value="Unassembled WGS sequence"/>
</dbReference>
<proteinExistence type="predicted"/>
<keyword evidence="3" id="KW-1185">Reference proteome</keyword>
<reference evidence="2" key="1">
    <citation type="submission" date="2023-06" db="EMBL/GenBank/DDBJ databases">
        <authorList>
            <consortium name="Lawrence Berkeley National Laboratory"/>
            <person name="Ahrendt S."/>
            <person name="Sahu N."/>
            <person name="Indic B."/>
            <person name="Wong-Bajracharya J."/>
            <person name="Merenyi Z."/>
            <person name="Ke H.-M."/>
            <person name="Monk M."/>
            <person name="Kocsube S."/>
            <person name="Drula E."/>
            <person name="Lipzen A."/>
            <person name="Balint B."/>
            <person name="Henrissat B."/>
            <person name="Andreopoulos B."/>
            <person name="Martin F.M."/>
            <person name="Harder C.B."/>
            <person name="Rigling D."/>
            <person name="Ford K.L."/>
            <person name="Foster G.D."/>
            <person name="Pangilinan J."/>
            <person name="Papanicolaou A."/>
            <person name="Barry K."/>
            <person name="LaButti K."/>
            <person name="Viragh M."/>
            <person name="Koriabine M."/>
            <person name="Yan M."/>
            <person name="Riley R."/>
            <person name="Champramary S."/>
            <person name="Plett K.L."/>
            <person name="Tsai I.J."/>
            <person name="Slot J."/>
            <person name="Sipos G."/>
            <person name="Plett J."/>
            <person name="Nagy L.G."/>
            <person name="Grigoriev I.V."/>
        </authorList>
    </citation>
    <scope>NUCLEOTIDE SEQUENCE</scope>
    <source>
        <strain evidence="2">ICMP 16352</strain>
    </source>
</reference>
<feature type="compositionally biased region" description="Polar residues" evidence="1">
    <location>
        <begin position="14"/>
        <end position="24"/>
    </location>
</feature>
<feature type="compositionally biased region" description="Polar residues" evidence="1">
    <location>
        <begin position="92"/>
        <end position="102"/>
    </location>
</feature>
<evidence type="ECO:0000313" key="3">
    <source>
        <dbReference type="Proteomes" id="UP001175227"/>
    </source>
</evidence>
<accession>A0AA39NY98</accession>
<feature type="region of interest" description="Disordered" evidence="1">
    <location>
        <begin position="1"/>
        <end position="227"/>
    </location>
</feature>
<sequence length="328" mass="35802">MPPSPTPRKRRKGSGSSKANSVSKASPRKRKFSSVDSPDHSEDLEDAEEGKPEKLRRRGPRKGKQKALTSEMKDFLQGGDESNGNEDYVGSATENDSLSDLANGSKPKLCTSSCNTQCGIPGAQPHQLRSGREYGRNKSRLNNEAASKESPRPTSREQESPGVIRSAISSANDSGSDEPNGLRSTPRRTSSSDTQVQGISRRRPPESGPTHAYVPNSDQAASSSKRRRTAYYGVVSSSEDVIAVTQDTNRQNIVLLRLNLKGPFVDMNLLLGLYLKKTRLSGFEDGSIVLISDQRTAFRVHPSVLSLNAEFHVWPGSGCTDQMQKETR</sequence>
<comment type="caution">
    <text evidence="2">The sequence shown here is derived from an EMBL/GenBank/DDBJ whole genome shotgun (WGS) entry which is preliminary data.</text>
</comment>
<evidence type="ECO:0000256" key="1">
    <source>
        <dbReference type="SAM" id="MobiDB-lite"/>
    </source>
</evidence>
<gene>
    <name evidence="2" type="ORF">IW261DRAFT_1596074</name>
</gene>
<feature type="compositionally biased region" description="Low complexity" evidence="1">
    <location>
        <begin position="183"/>
        <end position="194"/>
    </location>
</feature>
<feature type="compositionally biased region" description="Basic residues" evidence="1">
    <location>
        <begin position="54"/>
        <end position="65"/>
    </location>
</feature>
<dbReference type="EMBL" id="JAUEPR010000029">
    <property type="protein sequence ID" value="KAK0474099.1"/>
    <property type="molecule type" value="Genomic_DNA"/>
</dbReference>
<protein>
    <submittedName>
        <fullName evidence="2">Uncharacterized protein</fullName>
    </submittedName>
</protein>